<dbReference type="InterPro" id="IPR050487">
    <property type="entry name" value="FtsQ_DivIB"/>
</dbReference>
<proteinExistence type="predicted"/>
<name>A0A7W7FJZ5_9MICO</name>
<dbReference type="Pfam" id="PF08478">
    <property type="entry name" value="POTRA_1"/>
    <property type="match status" value="1"/>
</dbReference>
<dbReference type="PANTHER" id="PTHR37820:SF1">
    <property type="entry name" value="CELL DIVISION PROTEIN FTSQ"/>
    <property type="match status" value="1"/>
</dbReference>
<dbReference type="Proteomes" id="UP000573729">
    <property type="component" value="Unassembled WGS sequence"/>
</dbReference>
<dbReference type="PANTHER" id="PTHR37820">
    <property type="entry name" value="CELL DIVISION PROTEIN DIVIB"/>
    <property type="match status" value="1"/>
</dbReference>
<comment type="subcellular location">
    <subcellularLocation>
        <location evidence="1">Membrane</location>
    </subcellularLocation>
</comment>
<dbReference type="InterPro" id="IPR013685">
    <property type="entry name" value="POTRA_FtsQ_type"/>
</dbReference>
<keyword evidence="5 9" id="KW-1133">Transmembrane helix</keyword>
<reference evidence="11 12" key="1">
    <citation type="submission" date="2020-08" db="EMBL/GenBank/DDBJ databases">
        <title>Sequencing the genomes of 1000 actinobacteria strains.</title>
        <authorList>
            <person name="Klenk H.-P."/>
        </authorList>
    </citation>
    <scope>NUCLEOTIDE SEQUENCE [LARGE SCALE GENOMIC DNA]</scope>
    <source>
        <strain evidence="11 12">DSM 24947</strain>
    </source>
</reference>
<accession>A0A7W7FJZ5</accession>
<dbReference type="PROSITE" id="PS51779">
    <property type="entry name" value="POTRA"/>
    <property type="match status" value="1"/>
</dbReference>
<dbReference type="EMBL" id="JACHMD010000001">
    <property type="protein sequence ID" value="MBB4667613.1"/>
    <property type="molecule type" value="Genomic_DNA"/>
</dbReference>
<evidence type="ECO:0000256" key="2">
    <source>
        <dbReference type="ARBA" id="ARBA00022475"/>
    </source>
</evidence>
<keyword evidence="7" id="KW-0131">Cell cycle</keyword>
<sequence>MRRPSPLPSTPSAGRPSTPAPSPVAPDDDASTEAVPADAGASGPIAPVLPLIAGERQAEKSDPLDGEDPEPDDAASDRPLGVRDVWAAARARRRALRREIRRFTARQRRRRNAWLAAVGAVLVVAVGAVALAYSPVFAVSTITVVGAEKLDPAVVENALSGQLGTPLALVDSSDVKAALVTFPLVETYTIEARPPQELVVRIVERTPIGSLSSKAGHTLVDAAGVALATTKDAPEGYPALTVTGGAGSRAFAAVGAVYRALPEDLRTQVRAVSATTPNDVTLTIEGADVLWGGAEDSAEKAVVLRAAMAANPPSKVDLYDISSPGAVVIR</sequence>
<evidence type="ECO:0000256" key="4">
    <source>
        <dbReference type="ARBA" id="ARBA00022692"/>
    </source>
</evidence>
<feature type="region of interest" description="Disordered" evidence="8">
    <location>
        <begin position="1"/>
        <end position="80"/>
    </location>
</feature>
<keyword evidence="3 11" id="KW-0132">Cell division</keyword>
<protein>
    <submittedName>
        <fullName evidence="11">Cell division protein FtsQ</fullName>
    </submittedName>
</protein>
<dbReference type="RefSeq" id="WP_184218287.1">
    <property type="nucleotide sequence ID" value="NZ_JACHMD010000001.1"/>
</dbReference>
<dbReference type="GO" id="GO:0051301">
    <property type="term" value="P:cell division"/>
    <property type="evidence" value="ECO:0007669"/>
    <property type="project" value="UniProtKB-KW"/>
</dbReference>
<organism evidence="11 12">
    <name type="scientific">Microbacterium marinum</name>
    <dbReference type="NCBI Taxonomy" id="421115"/>
    <lineage>
        <taxon>Bacteria</taxon>
        <taxon>Bacillati</taxon>
        <taxon>Actinomycetota</taxon>
        <taxon>Actinomycetes</taxon>
        <taxon>Micrococcales</taxon>
        <taxon>Microbacteriaceae</taxon>
        <taxon>Microbacterium</taxon>
    </lineage>
</organism>
<keyword evidence="2" id="KW-1003">Cell membrane</keyword>
<feature type="transmembrane region" description="Helical" evidence="9">
    <location>
        <begin position="112"/>
        <end position="133"/>
    </location>
</feature>
<dbReference type="Gene3D" id="3.10.20.310">
    <property type="entry name" value="membrane protein fhac"/>
    <property type="match status" value="1"/>
</dbReference>
<feature type="domain" description="POTRA" evidence="10">
    <location>
        <begin position="137"/>
        <end position="205"/>
    </location>
</feature>
<keyword evidence="4 9" id="KW-0812">Transmembrane</keyword>
<keyword evidence="6 9" id="KW-0472">Membrane</keyword>
<evidence type="ECO:0000313" key="12">
    <source>
        <dbReference type="Proteomes" id="UP000573729"/>
    </source>
</evidence>
<evidence type="ECO:0000256" key="3">
    <source>
        <dbReference type="ARBA" id="ARBA00022618"/>
    </source>
</evidence>
<evidence type="ECO:0000256" key="9">
    <source>
        <dbReference type="SAM" id="Phobius"/>
    </source>
</evidence>
<evidence type="ECO:0000259" key="10">
    <source>
        <dbReference type="PROSITE" id="PS51779"/>
    </source>
</evidence>
<feature type="compositionally biased region" description="Acidic residues" evidence="8">
    <location>
        <begin position="64"/>
        <end position="74"/>
    </location>
</feature>
<comment type="caution">
    <text evidence="11">The sequence shown here is derived from an EMBL/GenBank/DDBJ whole genome shotgun (WGS) entry which is preliminary data.</text>
</comment>
<dbReference type="GO" id="GO:0005886">
    <property type="term" value="C:plasma membrane"/>
    <property type="evidence" value="ECO:0007669"/>
    <property type="project" value="TreeGrafter"/>
</dbReference>
<dbReference type="InterPro" id="IPR034746">
    <property type="entry name" value="POTRA"/>
</dbReference>
<evidence type="ECO:0000256" key="5">
    <source>
        <dbReference type="ARBA" id="ARBA00022989"/>
    </source>
</evidence>
<evidence type="ECO:0000313" key="11">
    <source>
        <dbReference type="EMBL" id="MBB4667613.1"/>
    </source>
</evidence>
<evidence type="ECO:0000256" key="1">
    <source>
        <dbReference type="ARBA" id="ARBA00004370"/>
    </source>
</evidence>
<evidence type="ECO:0000256" key="6">
    <source>
        <dbReference type="ARBA" id="ARBA00023136"/>
    </source>
</evidence>
<gene>
    <name evidence="11" type="ORF">BKA24_002322</name>
</gene>
<keyword evidence="12" id="KW-1185">Reference proteome</keyword>
<evidence type="ECO:0000256" key="7">
    <source>
        <dbReference type="ARBA" id="ARBA00023306"/>
    </source>
</evidence>
<evidence type="ECO:0000256" key="8">
    <source>
        <dbReference type="SAM" id="MobiDB-lite"/>
    </source>
</evidence>
<dbReference type="AlphaFoldDB" id="A0A7W7FJZ5"/>